<dbReference type="InterPro" id="IPR030397">
    <property type="entry name" value="SEPARIN_core_dom"/>
</dbReference>
<proteinExistence type="predicted"/>
<dbReference type="GO" id="GO:0006508">
    <property type="term" value="P:proteolysis"/>
    <property type="evidence" value="ECO:0007669"/>
    <property type="project" value="InterPro"/>
</dbReference>
<dbReference type="Pfam" id="PF03568">
    <property type="entry name" value="Separin_C"/>
    <property type="match status" value="1"/>
</dbReference>
<dbReference type="OrthoDB" id="10255632at2759"/>
<evidence type="ECO:0000256" key="1">
    <source>
        <dbReference type="ARBA" id="ARBA00000451"/>
    </source>
</evidence>
<name>A0A9C7PVX7_9RHOD</name>
<dbReference type="GO" id="GO:0004197">
    <property type="term" value="F:cysteine-type endopeptidase activity"/>
    <property type="evidence" value="ECO:0007669"/>
    <property type="project" value="InterPro"/>
</dbReference>
<protein>
    <recommendedName>
        <fullName evidence="2">separase</fullName>
        <ecNumber evidence="2">3.4.22.49</ecNumber>
    </recommendedName>
</protein>
<dbReference type="PANTHER" id="PTHR12792">
    <property type="entry name" value="EXTRA SPINDLE POLES 1-RELATED"/>
    <property type="match status" value="1"/>
</dbReference>
<keyword evidence="3" id="KW-0378">Hydrolase</keyword>
<sequence>MNDKQLFQELLQGTDLKKALQELDHFIKDCEELYNPYHVSNHYYSEDTGAKQLRLLTEKGRGFATVAKNKLENILKFIRQFDILCRKDWKQEFCLTNEEYEKIGCTFFSLWKRCLDMLFLNKSLLKFDKESDLEKYSYNFIANTLNRGFWVDALKECFRYLFHLSRRLGGLKNVTYQSLFQENSIQSIFTIIQTNWKLHYSMEKLNNDFFLILFSLMRALRMSLENERVVLKFDECSLNVITILSIIVNIWREVCIMDESKELVSHIATILKALRQETFLILHQILWLYERENTECTLKSLMQSAIELYWQSLECQLCISDDDAIMVDMKEDKMWSSQWLQLVTDIVFNLHKNSLSIRELLHQIFRKMKKKGNFYKLHSRCLLNCKLIMDMSRWFPQQELKRTVNDWLQVSKTLIELFDAFEAFSIFKEIEQKRYSWMLLLQQKNFQNFSSCFKNDSTSTNDLWTFDFVLHRWMLSYVNFHFQNPSFLGQVLQSFSNMLKRSSYHQTMTNDIVKAESWHIFDVMKSAIMTCLHDEILDEEQLYDLLFPTLEEFEAFISATFTSSDDLLKNVAKMFHNIAALLVQRKSALLIASICMRRSIEFREKIKNEKADQINRLGLLCKIMFRLSDPCAYASIVLEMIDCASFLYSPSQVQIPNDILKALSFFACWCENNEVNLQEYFGIGVFEQLAIQSGPNAVEFAFIAFRILRWEMNYNFTQMHNTFSCEKNCAIVLQNHCNDPIKQYWLEIEILRLTVYTDSTLDDAHISVPKDMDKDKNTTAQVDCLQMIHLGWKLLVDLMHNSHHTFNLFKNSGILGLWNRILQHSSQSIPSSMLIHLLEILEWLCDIFIVTQNSHLLWTTVQMLCQFIMIFGKSCPIDMIRMREYLTFVSAIALKNYRLYENARVLLSHSCANELKCNGNSMELYLLQFALDISSYQRSNVSEISNLRDNLCHSKSSQALYKFYLSQYLWKKGDLKGSYDEALESVKLYLGLLQHSSCQSTSCVTLEDTKELKTLNLAGTQINMRSTASNVGFMNDLRQAAECLCWLGDICNKIGCISEAEYYWQCCLDVFQWIQCFPCFFETTFHLMMLYRKSLQNDKFKRSIESFQMLIEEVQQAHQDSILQASTGFCLKRLGLLNEIIYLDRSTTCCLNQLEECSENCFSNDNCKFHPMIERRFMHPHDEAICFYNYAKKKIYELSQSHGRAFGWKCTSRFQQSDQTFDERVSYIIHLIEQALQTLACDPLPWLQKRLFLLMAKCLDHSQGSECLYFVQKACGLEYWYQYQVYQSNQEAANDCDIVELNKALQLKWQISTPTASSSCDKAKHSLSYSYAPLLESLPKEWTIVGLTPDVSGEEMYLWLRPGSHQMKETPVLTKYPFKSLEHSRNTLEVLRSRLERLIQASRDQASGRISENPTMEEKSLWWKERKELDEQFSEYMQELEDALFGAWKIFFLSIHHNTMVDQSTMDAALDQLQEMIGNESILDKQLFQILFSRRIFLDRKEDWLYLLTYAIDYYHRSPSQQSKLFKKLEEYVNKWWIAKDSGRTRSKSLGTKLCEKLKPESTILLVLDYTLLPLPIESIPFLRKWKQGITRISNLELARCLFSRQKKSLQYDQSEFCYTVASQDAFFILNPTGDLNKTQQSFENLFQQTYHWEGIMGPLQNSSRYQAKELVEKLSRHQLFIYCGHGTGEKFFPAKQIRKLEQAPVTLLMGCSSGKPSNQGIYSPTVPCFSFLYAHAQAVVVNLWDVTDRDIDRFTQCLLEEWFASNASMDLSLALVRAREKCYFLHLTGCAPVVYGLPWIRATQ</sequence>
<dbReference type="GO" id="GO:0072686">
    <property type="term" value="C:mitotic spindle"/>
    <property type="evidence" value="ECO:0007669"/>
    <property type="project" value="TreeGrafter"/>
</dbReference>
<dbReference type="GO" id="GO:0005634">
    <property type="term" value="C:nucleus"/>
    <property type="evidence" value="ECO:0007669"/>
    <property type="project" value="InterPro"/>
</dbReference>
<dbReference type="EMBL" id="BQMJ01000020">
    <property type="protein sequence ID" value="GJQ10952.1"/>
    <property type="molecule type" value="Genomic_DNA"/>
</dbReference>
<comment type="catalytic activity">
    <reaction evidence="1">
        <text>All bonds known to be hydrolyzed by this endopeptidase have arginine in P1 and an acidic residue in P4. P6 is often occupied by an acidic residue or by a hydroxy-amino-acid residue, the phosphorylation of which enhances cleavage.</text>
        <dbReference type="EC" id="3.4.22.49"/>
    </reaction>
</comment>
<accession>A0A9C7PVX7</accession>
<evidence type="ECO:0000256" key="2">
    <source>
        <dbReference type="ARBA" id="ARBA00012489"/>
    </source>
</evidence>
<dbReference type="GO" id="GO:0005737">
    <property type="term" value="C:cytoplasm"/>
    <property type="evidence" value="ECO:0007669"/>
    <property type="project" value="TreeGrafter"/>
</dbReference>
<dbReference type="PROSITE" id="PS51700">
    <property type="entry name" value="SEPARIN"/>
    <property type="match status" value="1"/>
</dbReference>
<evidence type="ECO:0000259" key="5">
    <source>
        <dbReference type="PROSITE" id="PS51700"/>
    </source>
</evidence>
<gene>
    <name evidence="6" type="ORF">GpartN1_g2743.t1</name>
</gene>
<dbReference type="GO" id="GO:0051307">
    <property type="term" value="P:meiotic chromosome separation"/>
    <property type="evidence" value="ECO:0007669"/>
    <property type="project" value="TreeGrafter"/>
</dbReference>
<feature type="domain" description="Peptidase C50" evidence="5">
    <location>
        <begin position="1623"/>
        <end position="1723"/>
    </location>
</feature>
<organism evidence="6 7">
    <name type="scientific">Galdieria partita</name>
    <dbReference type="NCBI Taxonomy" id="83374"/>
    <lineage>
        <taxon>Eukaryota</taxon>
        <taxon>Rhodophyta</taxon>
        <taxon>Bangiophyceae</taxon>
        <taxon>Galdieriales</taxon>
        <taxon>Galdieriaceae</taxon>
        <taxon>Galdieria</taxon>
    </lineage>
</organism>
<evidence type="ECO:0000256" key="3">
    <source>
        <dbReference type="ARBA" id="ARBA00022801"/>
    </source>
</evidence>
<reference evidence="6" key="2">
    <citation type="submission" date="2022-01" db="EMBL/GenBank/DDBJ databases">
        <authorList>
            <person name="Hirooka S."/>
            <person name="Miyagishima S.Y."/>
        </authorList>
    </citation>
    <scope>NUCLEOTIDE SEQUENCE</scope>
    <source>
        <strain evidence="6">NBRC 102759</strain>
    </source>
</reference>
<dbReference type="EC" id="3.4.22.49" evidence="2"/>
<dbReference type="Proteomes" id="UP001061958">
    <property type="component" value="Unassembled WGS sequence"/>
</dbReference>
<evidence type="ECO:0000313" key="7">
    <source>
        <dbReference type="Proteomes" id="UP001061958"/>
    </source>
</evidence>
<dbReference type="PANTHER" id="PTHR12792:SF0">
    <property type="entry name" value="SEPARIN"/>
    <property type="match status" value="1"/>
</dbReference>
<evidence type="ECO:0000256" key="4">
    <source>
        <dbReference type="ARBA" id="ARBA00022829"/>
    </source>
</evidence>
<keyword evidence="7" id="KW-1185">Reference proteome</keyword>
<keyword evidence="4" id="KW-0159">Chromosome partition</keyword>
<comment type="caution">
    <text evidence="6">The sequence shown here is derived from an EMBL/GenBank/DDBJ whole genome shotgun (WGS) entry which is preliminary data.</text>
</comment>
<reference evidence="6" key="1">
    <citation type="journal article" date="2022" name="Proc. Natl. Acad. Sci. U.S.A.">
        <title>Life cycle and functional genomics of the unicellular red alga Galdieria for elucidating algal and plant evolution and industrial use.</title>
        <authorList>
            <person name="Hirooka S."/>
            <person name="Itabashi T."/>
            <person name="Ichinose T.M."/>
            <person name="Onuma R."/>
            <person name="Fujiwara T."/>
            <person name="Yamashita S."/>
            <person name="Jong L.W."/>
            <person name="Tomita R."/>
            <person name="Iwane A.H."/>
            <person name="Miyagishima S.Y."/>
        </authorList>
    </citation>
    <scope>NUCLEOTIDE SEQUENCE</scope>
    <source>
        <strain evidence="6">NBRC 102759</strain>
    </source>
</reference>
<dbReference type="InterPro" id="IPR005314">
    <property type="entry name" value="Peptidase_C50"/>
</dbReference>
<evidence type="ECO:0000313" key="6">
    <source>
        <dbReference type="EMBL" id="GJQ10952.1"/>
    </source>
</evidence>